<evidence type="ECO:0000256" key="6">
    <source>
        <dbReference type="ARBA" id="ARBA00023134"/>
    </source>
</evidence>
<feature type="domain" description="EngA-type G" evidence="8">
    <location>
        <begin position="180"/>
        <end position="355"/>
    </location>
</feature>
<dbReference type="InterPro" id="IPR015946">
    <property type="entry name" value="KH_dom-like_a/b"/>
</dbReference>
<dbReference type="PRINTS" id="PR00326">
    <property type="entry name" value="GTP1OBG"/>
</dbReference>
<dbReference type="InterPro" id="IPR027417">
    <property type="entry name" value="P-loop_NTPase"/>
</dbReference>
<name>A0A3B0RGT6_9ZZZZ</name>
<dbReference type="PANTHER" id="PTHR43834:SF6">
    <property type="entry name" value="GTPASE DER"/>
    <property type="match status" value="1"/>
</dbReference>
<evidence type="ECO:0000256" key="3">
    <source>
        <dbReference type="ARBA" id="ARBA00022517"/>
    </source>
</evidence>
<feature type="domain" description="EngA-type G" evidence="8">
    <location>
        <begin position="3"/>
        <end position="166"/>
    </location>
</feature>
<dbReference type="CDD" id="cd01894">
    <property type="entry name" value="EngA1"/>
    <property type="match status" value="1"/>
</dbReference>
<dbReference type="NCBIfam" id="TIGR03594">
    <property type="entry name" value="GTPase_EngA"/>
    <property type="match status" value="1"/>
</dbReference>
<dbReference type="InterPro" id="IPR006073">
    <property type="entry name" value="GTP-bd"/>
</dbReference>
<keyword evidence="4" id="KW-0677">Repeat</keyword>
<protein>
    <recommendedName>
        <fullName evidence="2">GTPase Der</fullName>
    </recommendedName>
    <alternativeName>
        <fullName evidence="7">GTP-binding protein EngA</fullName>
    </alternativeName>
</protein>
<dbReference type="InterPro" id="IPR016484">
    <property type="entry name" value="GTPase_Der"/>
</dbReference>
<evidence type="ECO:0000256" key="7">
    <source>
        <dbReference type="ARBA" id="ARBA00032345"/>
    </source>
</evidence>
<evidence type="ECO:0000256" key="1">
    <source>
        <dbReference type="ARBA" id="ARBA00008279"/>
    </source>
</evidence>
<dbReference type="PANTHER" id="PTHR43834">
    <property type="entry name" value="GTPASE DER"/>
    <property type="match status" value="1"/>
</dbReference>
<dbReference type="PROSITE" id="PS51712">
    <property type="entry name" value="G_ENGA"/>
    <property type="match status" value="2"/>
</dbReference>
<sequence>MSLRLVIVGRPNVGKSTLFNRLAGRKLAIVHDQPGVTRDRREGHGRFGNLDLALVDTAGFETAKAGMEADMRNQTLEAVAQADICLFIIDARSGLTPLDETFATLLRKSGSKVIIAANKAEGIREWPGVLEGYALGFGEPVAVSAEHNEGMGELFDAIMERAGPEHQDNDTDEPKGEAPLRIAVVGRPNAGKSTLINALVGESRLITGPEAGVTRDSISVDWMWDGRSVRLADTAGMRKKAKVEAGLEKLSVNDSLHAIRFAEVVVVVVDALIAFDKQDLQIADLAEREGRAVVVVVTKWDLIKEKQKKLAALKTSLMYALPQMRGIPMVALSSMSGKGLDMLMPAILQVYKDWNALVKTRDLNDWLQHRVDKHPPPAVQGRRIKPRYLTQTKTRPPTFVLICSRAKHLPESYKRFIVNGLRDDFDLKATPIRLVVKQGKNPYMDGKKPKRNR</sequence>
<dbReference type="Pfam" id="PF01926">
    <property type="entry name" value="MMR_HSR1"/>
    <property type="match status" value="2"/>
</dbReference>
<dbReference type="HAMAP" id="MF_00195">
    <property type="entry name" value="GTPase_Der"/>
    <property type="match status" value="1"/>
</dbReference>
<accession>A0A3B0RGT6</accession>
<evidence type="ECO:0000256" key="5">
    <source>
        <dbReference type="ARBA" id="ARBA00022741"/>
    </source>
</evidence>
<keyword evidence="5" id="KW-0547">Nucleotide-binding</keyword>
<comment type="similarity">
    <text evidence="1">Belongs to the TRAFAC class TrmE-Era-EngA-EngB-Septin-like GTPase superfamily. EngA (Der) GTPase family.</text>
</comment>
<dbReference type="InterPro" id="IPR031166">
    <property type="entry name" value="G_ENGA"/>
</dbReference>
<organism evidence="9">
    <name type="scientific">hydrothermal vent metagenome</name>
    <dbReference type="NCBI Taxonomy" id="652676"/>
    <lineage>
        <taxon>unclassified sequences</taxon>
        <taxon>metagenomes</taxon>
        <taxon>ecological metagenomes</taxon>
    </lineage>
</organism>
<dbReference type="CDD" id="cd01895">
    <property type="entry name" value="EngA2"/>
    <property type="match status" value="1"/>
</dbReference>
<dbReference type="EMBL" id="UOEE01000037">
    <property type="protein sequence ID" value="VAV87348.1"/>
    <property type="molecule type" value="Genomic_DNA"/>
</dbReference>
<dbReference type="AlphaFoldDB" id="A0A3B0RGT6"/>
<dbReference type="SUPFAM" id="SSF52540">
    <property type="entry name" value="P-loop containing nucleoside triphosphate hydrolases"/>
    <property type="match status" value="2"/>
</dbReference>
<dbReference type="Pfam" id="PF14714">
    <property type="entry name" value="KH_dom-like"/>
    <property type="match status" value="1"/>
</dbReference>
<evidence type="ECO:0000259" key="8">
    <source>
        <dbReference type="PROSITE" id="PS51712"/>
    </source>
</evidence>
<evidence type="ECO:0000256" key="4">
    <source>
        <dbReference type="ARBA" id="ARBA00022737"/>
    </source>
</evidence>
<dbReference type="InterPro" id="IPR032859">
    <property type="entry name" value="KH_dom-like"/>
</dbReference>
<dbReference type="GO" id="GO:0042254">
    <property type="term" value="P:ribosome biogenesis"/>
    <property type="evidence" value="ECO:0007669"/>
    <property type="project" value="UniProtKB-KW"/>
</dbReference>
<dbReference type="Gene3D" id="3.30.300.20">
    <property type="match status" value="1"/>
</dbReference>
<evidence type="ECO:0000256" key="2">
    <source>
        <dbReference type="ARBA" id="ARBA00020953"/>
    </source>
</evidence>
<dbReference type="PIRSF" id="PIRSF006485">
    <property type="entry name" value="GTP-binding_EngA"/>
    <property type="match status" value="1"/>
</dbReference>
<proteinExistence type="inferred from homology"/>
<dbReference type="Gene3D" id="3.40.50.300">
    <property type="entry name" value="P-loop containing nucleotide triphosphate hydrolases"/>
    <property type="match status" value="2"/>
</dbReference>
<dbReference type="GO" id="GO:0005525">
    <property type="term" value="F:GTP binding"/>
    <property type="evidence" value="ECO:0007669"/>
    <property type="project" value="UniProtKB-KW"/>
</dbReference>
<evidence type="ECO:0000313" key="9">
    <source>
        <dbReference type="EMBL" id="VAV87348.1"/>
    </source>
</evidence>
<gene>
    <name evidence="9" type="ORF">MNBD_ALPHA06-152</name>
</gene>
<dbReference type="NCBIfam" id="TIGR00231">
    <property type="entry name" value="small_GTP"/>
    <property type="match status" value="2"/>
</dbReference>
<reference evidence="9" key="1">
    <citation type="submission" date="2018-06" db="EMBL/GenBank/DDBJ databases">
        <authorList>
            <person name="Zhirakovskaya E."/>
        </authorList>
    </citation>
    <scope>NUCLEOTIDE SEQUENCE</scope>
</reference>
<keyword evidence="6" id="KW-0342">GTP-binding</keyword>
<dbReference type="FunFam" id="3.30.300.20:FF:000004">
    <property type="entry name" value="GTPase Der"/>
    <property type="match status" value="1"/>
</dbReference>
<keyword evidence="3" id="KW-0690">Ribosome biogenesis</keyword>
<dbReference type="InterPro" id="IPR005225">
    <property type="entry name" value="Small_GTP-bd"/>
</dbReference>